<evidence type="ECO:0000313" key="1">
    <source>
        <dbReference type="EMBL" id="CAI9559486.1"/>
    </source>
</evidence>
<evidence type="ECO:0000313" key="2">
    <source>
        <dbReference type="Proteomes" id="UP001162483"/>
    </source>
</evidence>
<keyword evidence="2" id="KW-1185">Reference proteome</keyword>
<proteinExistence type="predicted"/>
<feature type="non-terminal residue" evidence="1">
    <location>
        <position position="1"/>
    </location>
</feature>
<comment type="caution">
    <text evidence="1">The sequence shown here is derived from an EMBL/GenBank/DDBJ whole genome shotgun (WGS) entry which is preliminary data.</text>
</comment>
<accession>A0ABN9CK00</accession>
<dbReference type="EMBL" id="CATNWA010010170">
    <property type="protein sequence ID" value="CAI9559486.1"/>
    <property type="molecule type" value="Genomic_DNA"/>
</dbReference>
<reference evidence="1" key="1">
    <citation type="submission" date="2023-05" db="EMBL/GenBank/DDBJ databases">
        <authorList>
            <person name="Stuckert A."/>
        </authorList>
    </citation>
    <scope>NUCLEOTIDE SEQUENCE</scope>
</reference>
<protein>
    <submittedName>
        <fullName evidence="1">Uncharacterized protein</fullName>
    </submittedName>
</protein>
<organism evidence="1 2">
    <name type="scientific">Staurois parvus</name>
    <dbReference type="NCBI Taxonomy" id="386267"/>
    <lineage>
        <taxon>Eukaryota</taxon>
        <taxon>Metazoa</taxon>
        <taxon>Chordata</taxon>
        <taxon>Craniata</taxon>
        <taxon>Vertebrata</taxon>
        <taxon>Euteleostomi</taxon>
        <taxon>Amphibia</taxon>
        <taxon>Batrachia</taxon>
        <taxon>Anura</taxon>
        <taxon>Neobatrachia</taxon>
        <taxon>Ranoidea</taxon>
        <taxon>Ranidae</taxon>
        <taxon>Staurois</taxon>
    </lineage>
</organism>
<sequence>KVKEYVALESFLPKDHLKIYDKYNLLITNQADLDVDHFLAEEHTFEEIMREAIKYQKLTDEIQYNSRKIIRLGMFELHCDELIRALAKRSEAICGKLIEKMFKDHQN</sequence>
<dbReference type="Proteomes" id="UP001162483">
    <property type="component" value="Unassembled WGS sequence"/>
</dbReference>
<gene>
    <name evidence="1" type="ORF">SPARVUS_LOCUS5099868</name>
</gene>
<feature type="non-terminal residue" evidence="1">
    <location>
        <position position="107"/>
    </location>
</feature>
<name>A0ABN9CK00_9NEOB</name>